<dbReference type="EMBL" id="JAJFAZ020000001">
    <property type="protein sequence ID" value="KAI5349897.1"/>
    <property type="molecule type" value="Genomic_DNA"/>
</dbReference>
<evidence type="ECO:0000313" key="2">
    <source>
        <dbReference type="Proteomes" id="UP001054821"/>
    </source>
</evidence>
<sequence>MADSGQAPAPPRLVLVGEGRRPSWLSIGTGAGDRHGRWRPLGRLEGGKVLMMKTYFESGPKGEWLYYDAENLLSIECHDCIATI</sequence>
<dbReference type="Proteomes" id="UP001054821">
    <property type="component" value="Chromosome 1"/>
</dbReference>
<reference evidence="1 2" key="1">
    <citation type="journal article" date="2022" name="G3 (Bethesda)">
        <title>Whole-genome sequence and methylome profiling of the almond [Prunus dulcis (Mill.) D.A. Webb] cultivar 'Nonpareil'.</title>
        <authorList>
            <person name="D'Amico-Willman K.M."/>
            <person name="Ouma W.Z."/>
            <person name="Meulia T."/>
            <person name="Sideli G.M."/>
            <person name="Gradziel T.M."/>
            <person name="Fresnedo-Ramirez J."/>
        </authorList>
    </citation>
    <scope>NUCLEOTIDE SEQUENCE [LARGE SCALE GENOMIC DNA]</scope>
    <source>
        <strain evidence="1">Clone GOH B32 T37-40</strain>
    </source>
</reference>
<dbReference type="AlphaFoldDB" id="A0AAD4ZKC1"/>
<keyword evidence="2" id="KW-1185">Reference proteome</keyword>
<protein>
    <submittedName>
        <fullName evidence="1">Uncharacterized protein</fullName>
    </submittedName>
</protein>
<evidence type="ECO:0000313" key="1">
    <source>
        <dbReference type="EMBL" id="KAI5349897.1"/>
    </source>
</evidence>
<gene>
    <name evidence="1" type="ORF">L3X38_002788</name>
</gene>
<organism evidence="1 2">
    <name type="scientific">Prunus dulcis</name>
    <name type="common">Almond</name>
    <name type="synonym">Amygdalus dulcis</name>
    <dbReference type="NCBI Taxonomy" id="3755"/>
    <lineage>
        <taxon>Eukaryota</taxon>
        <taxon>Viridiplantae</taxon>
        <taxon>Streptophyta</taxon>
        <taxon>Embryophyta</taxon>
        <taxon>Tracheophyta</taxon>
        <taxon>Spermatophyta</taxon>
        <taxon>Magnoliopsida</taxon>
        <taxon>eudicotyledons</taxon>
        <taxon>Gunneridae</taxon>
        <taxon>Pentapetalae</taxon>
        <taxon>rosids</taxon>
        <taxon>fabids</taxon>
        <taxon>Rosales</taxon>
        <taxon>Rosaceae</taxon>
        <taxon>Amygdaloideae</taxon>
        <taxon>Amygdaleae</taxon>
        <taxon>Prunus</taxon>
    </lineage>
</organism>
<comment type="caution">
    <text evidence="1">The sequence shown here is derived from an EMBL/GenBank/DDBJ whole genome shotgun (WGS) entry which is preliminary data.</text>
</comment>
<name>A0AAD4ZKC1_PRUDU</name>
<proteinExistence type="predicted"/>
<accession>A0AAD4ZKC1</accession>